<evidence type="ECO:0000259" key="2">
    <source>
        <dbReference type="Pfam" id="PF25231"/>
    </source>
</evidence>
<evidence type="ECO:0000313" key="4">
    <source>
        <dbReference type="Proteomes" id="UP000011575"/>
    </source>
</evidence>
<sequence>MAALQALRPAASGVARNPILIVVTALYGLTQLPNLLVPPTQPLLAGAISLATVGLLLLALPFFQGGILGMASEAIHGKTSLSTLVAEGKANYVSLLLAYFVLLAIQLVFGLIAFFGIFAAVLGTSLGAASGDGGSGGAAPGAAAIPGDLTTLAVVAVLGIGIALAYLLLTFAVQFYAHAIVLDDLELVAGFRRSVGVVRANVLSVLGYSLLLLIGGLLAGVLGAMASFAVAPQPSGSPIAGALPFEPSIAVAAVGAIGYVLLTGVFGAFYATYSVAFYESIRPERAVDRR</sequence>
<gene>
    <name evidence="3" type="ORF">C461_05457</name>
</gene>
<feature type="transmembrane region" description="Helical" evidence="1">
    <location>
        <begin position="202"/>
        <end position="229"/>
    </location>
</feature>
<keyword evidence="4" id="KW-1185">Reference proteome</keyword>
<dbReference type="OrthoDB" id="241125at2157"/>
<accession>M0PG39</accession>
<evidence type="ECO:0000256" key="1">
    <source>
        <dbReference type="SAM" id="Phobius"/>
    </source>
</evidence>
<organism evidence="3 4">
    <name type="scientific">Halorubrum aidingense JCM 13560</name>
    <dbReference type="NCBI Taxonomy" id="1230454"/>
    <lineage>
        <taxon>Archaea</taxon>
        <taxon>Methanobacteriati</taxon>
        <taxon>Methanobacteriota</taxon>
        <taxon>Stenosarchaea group</taxon>
        <taxon>Halobacteria</taxon>
        <taxon>Halobacteriales</taxon>
        <taxon>Haloferacaceae</taxon>
        <taxon>Halorubrum</taxon>
    </lineage>
</organism>
<dbReference type="EMBL" id="AOJI01000017">
    <property type="protein sequence ID" value="EMA69052.1"/>
    <property type="molecule type" value="Genomic_DNA"/>
</dbReference>
<name>M0PG39_9EURY</name>
<dbReference type="Pfam" id="PF25231">
    <property type="entry name" value="DUF7847"/>
    <property type="match status" value="1"/>
</dbReference>
<dbReference type="Proteomes" id="UP000011575">
    <property type="component" value="Unassembled WGS sequence"/>
</dbReference>
<feature type="transmembrane region" description="Helical" evidence="1">
    <location>
        <begin position="43"/>
        <end position="63"/>
    </location>
</feature>
<keyword evidence="1" id="KW-0812">Transmembrane</keyword>
<comment type="caution">
    <text evidence="3">The sequence shown here is derived from an EMBL/GenBank/DDBJ whole genome shotgun (WGS) entry which is preliminary data.</text>
</comment>
<dbReference type="InterPro" id="IPR057169">
    <property type="entry name" value="DUF7847"/>
</dbReference>
<evidence type="ECO:0000313" key="3">
    <source>
        <dbReference type="EMBL" id="EMA69052.1"/>
    </source>
</evidence>
<keyword evidence="1" id="KW-0472">Membrane</keyword>
<feature type="transmembrane region" description="Helical" evidence="1">
    <location>
        <begin position="149"/>
        <end position="169"/>
    </location>
</feature>
<feature type="transmembrane region" description="Helical" evidence="1">
    <location>
        <begin position="96"/>
        <end position="129"/>
    </location>
</feature>
<dbReference type="RefSeq" id="WP_007999310.1">
    <property type="nucleotide sequence ID" value="NZ_AOJI01000017.1"/>
</dbReference>
<feature type="domain" description="DUF7847" evidence="2">
    <location>
        <begin position="1"/>
        <end position="280"/>
    </location>
</feature>
<feature type="transmembrane region" description="Helical" evidence="1">
    <location>
        <begin position="249"/>
        <end position="273"/>
    </location>
</feature>
<proteinExistence type="predicted"/>
<dbReference type="STRING" id="1230454.C461_05457"/>
<reference evidence="3 4" key="1">
    <citation type="journal article" date="2014" name="PLoS Genet.">
        <title>Phylogenetically driven sequencing of extremely halophilic archaea reveals strategies for static and dynamic osmo-response.</title>
        <authorList>
            <person name="Becker E.A."/>
            <person name="Seitzer P.M."/>
            <person name="Tritt A."/>
            <person name="Larsen D."/>
            <person name="Krusor M."/>
            <person name="Yao A.I."/>
            <person name="Wu D."/>
            <person name="Madern D."/>
            <person name="Eisen J.A."/>
            <person name="Darling A.E."/>
            <person name="Facciotti M.T."/>
        </authorList>
    </citation>
    <scope>NUCLEOTIDE SEQUENCE [LARGE SCALE GENOMIC DNA]</scope>
    <source>
        <strain evidence="3 4">JCM 13560</strain>
    </source>
</reference>
<dbReference type="PATRIC" id="fig|1230454.4.peg.1106"/>
<protein>
    <recommendedName>
        <fullName evidence="2">DUF7847 domain-containing protein</fullName>
    </recommendedName>
</protein>
<keyword evidence="1" id="KW-1133">Transmembrane helix</keyword>
<dbReference type="AlphaFoldDB" id="M0PG39"/>